<name>A0A286RFZ9_9BACT</name>
<gene>
    <name evidence="1" type="ORF">THTE_2286</name>
</gene>
<sequence length="40" mass="4244">MDHLATLAAGKAVPAFARELPDCLVASDGKMTKMTDVVRL</sequence>
<keyword evidence="2" id="KW-1185">Reference proteome</keyword>
<dbReference type="Proteomes" id="UP000215086">
    <property type="component" value="Chromosome"/>
</dbReference>
<protein>
    <submittedName>
        <fullName evidence="1">Uncharacterized protein</fullName>
    </submittedName>
</protein>
<reference evidence="1 2" key="1">
    <citation type="journal article" name="Front. Microbiol.">
        <title>Sugar Metabolism of the First Thermophilic Planctomycete Thermogutta terrifontis: Comparative Genomic and Transcriptomic Approaches.</title>
        <authorList>
            <person name="Elcheninov A.G."/>
            <person name="Menzel P."/>
            <person name="Gudbergsdottir S.R."/>
            <person name="Slesarev A.I."/>
            <person name="Kadnikov V.V."/>
            <person name="Krogh A."/>
            <person name="Bonch-Osmolovskaya E.A."/>
            <person name="Peng X."/>
            <person name="Kublanov I.V."/>
        </authorList>
    </citation>
    <scope>NUCLEOTIDE SEQUENCE [LARGE SCALE GENOMIC DNA]</scope>
    <source>
        <strain evidence="1 2">R1</strain>
    </source>
</reference>
<dbReference type="AlphaFoldDB" id="A0A286RFZ9"/>
<organism evidence="1 2">
    <name type="scientific">Thermogutta terrifontis</name>
    <dbReference type="NCBI Taxonomy" id="1331910"/>
    <lineage>
        <taxon>Bacteria</taxon>
        <taxon>Pseudomonadati</taxon>
        <taxon>Planctomycetota</taxon>
        <taxon>Planctomycetia</taxon>
        <taxon>Pirellulales</taxon>
        <taxon>Thermoguttaceae</taxon>
        <taxon>Thermogutta</taxon>
    </lineage>
</organism>
<dbReference type="EMBL" id="CP018477">
    <property type="protein sequence ID" value="ASV74888.1"/>
    <property type="molecule type" value="Genomic_DNA"/>
</dbReference>
<evidence type="ECO:0000313" key="2">
    <source>
        <dbReference type="Proteomes" id="UP000215086"/>
    </source>
</evidence>
<dbReference type="KEGG" id="ttf:THTE_2286"/>
<accession>A0A286RFZ9</accession>
<proteinExistence type="predicted"/>
<evidence type="ECO:0000313" key="1">
    <source>
        <dbReference type="EMBL" id="ASV74888.1"/>
    </source>
</evidence>